<gene>
    <name evidence="2" type="primary">CCDC150</name>
</gene>
<dbReference type="STRING" id="7897.ENSLACP00000014154"/>
<dbReference type="EMBL" id="AFYH01076494">
    <property type="status" value="NOT_ANNOTATED_CDS"/>
    <property type="molecule type" value="Genomic_DNA"/>
</dbReference>
<dbReference type="Ensembl" id="ENSLACT00000014253.1">
    <property type="protein sequence ID" value="ENSLACP00000014154.1"/>
    <property type="gene ID" value="ENSLACG00000012460.1"/>
</dbReference>
<keyword evidence="3" id="KW-1185">Reference proteome</keyword>
<dbReference type="EMBL" id="AFYH01076498">
    <property type="status" value="NOT_ANNOTATED_CDS"/>
    <property type="molecule type" value="Genomic_DNA"/>
</dbReference>
<feature type="coiled-coil region" evidence="1">
    <location>
        <begin position="89"/>
        <end position="222"/>
    </location>
</feature>
<name>H3AWY3_LATCH</name>
<dbReference type="EMBL" id="AFYH01076491">
    <property type="status" value="NOT_ANNOTATED_CDS"/>
    <property type="molecule type" value="Genomic_DNA"/>
</dbReference>
<dbReference type="PANTHER" id="PTHR35352">
    <property type="entry name" value="COILED-COIL DOMAIN-CONTAINING PROTEIN 150"/>
    <property type="match status" value="1"/>
</dbReference>
<accession>H3AWY3</accession>
<feature type="coiled-coil region" evidence="1">
    <location>
        <begin position="7"/>
        <end position="55"/>
    </location>
</feature>
<dbReference type="EMBL" id="AFYH01076496">
    <property type="status" value="NOT_ANNOTATED_CDS"/>
    <property type="molecule type" value="Genomic_DNA"/>
</dbReference>
<proteinExistence type="predicted"/>
<evidence type="ECO:0000256" key="1">
    <source>
        <dbReference type="SAM" id="Coils"/>
    </source>
</evidence>
<reference evidence="2" key="2">
    <citation type="submission" date="2025-08" db="UniProtKB">
        <authorList>
            <consortium name="Ensembl"/>
        </authorList>
    </citation>
    <scope>IDENTIFICATION</scope>
</reference>
<feature type="coiled-coil region" evidence="1">
    <location>
        <begin position="247"/>
        <end position="632"/>
    </location>
</feature>
<dbReference type="EMBL" id="AFYH01076497">
    <property type="status" value="NOT_ANNOTATED_CDS"/>
    <property type="molecule type" value="Genomic_DNA"/>
</dbReference>
<dbReference type="eggNOG" id="ENOG502QRGC">
    <property type="taxonomic scope" value="Eukaryota"/>
</dbReference>
<dbReference type="PANTHER" id="PTHR35352:SF1">
    <property type="entry name" value="COILED-COIL DOMAIN-CONTAINING PROTEIN 150"/>
    <property type="match status" value="1"/>
</dbReference>
<keyword evidence="1" id="KW-0175">Coiled coil</keyword>
<feature type="coiled-coil region" evidence="1">
    <location>
        <begin position="675"/>
        <end position="723"/>
    </location>
</feature>
<dbReference type="Proteomes" id="UP000008672">
    <property type="component" value="Unassembled WGS sequence"/>
</dbReference>
<dbReference type="AlphaFoldDB" id="H3AWY3"/>
<dbReference type="EMBL" id="AFYH01076492">
    <property type="status" value="NOT_ANNOTATED_CDS"/>
    <property type="molecule type" value="Genomic_DNA"/>
</dbReference>
<dbReference type="GeneTree" id="ENSGT00390000005285"/>
<protein>
    <submittedName>
        <fullName evidence="2">Coiled-coil domain containing 150</fullName>
    </submittedName>
</protein>
<dbReference type="InterPro" id="IPR038807">
    <property type="entry name" value="CCDC150"/>
</dbReference>
<dbReference type="HOGENOM" id="CLU_004802_0_0_1"/>
<evidence type="ECO:0000313" key="3">
    <source>
        <dbReference type="Proteomes" id="UP000008672"/>
    </source>
</evidence>
<organism evidence="2 3">
    <name type="scientific">Latimeria chalumnae</name>
    <name type="common">Coelacanth</name>
    <dbReference type="NCBI Taxonomy" id="7897"/>
    <lineage>
        <taxon>Eukaryota</taxon>
        <taxon>Metazoa</taxon>
        <taxon>Chordata</taxon>
        <taxon>Craniata</taxon>
        <taxon>Vertebrata</taxon>
        <taxon>Euteleostomi</taxon>
        <taxon>Coelacanthiformes</taxon>
        <taxon>Coelacanthidae</taxon>
        <taxon>Latimeria</taxon>
    </lineage>
</organism>
<dbReference type="OMA" id="NIACELQ"/>
<dbReference type="EMBL" id="AFYH01076495">
    <property type="status" value="NOT_ANNOTATED_CDS"/>
    <property type="molecule type" value="Genomic_DNA"/>
</dbReference>
<dbReference type="InParanoid" id="H3AWY3"/>
<reference evidence="3" key="1">
    <citation type="submission" date="2011-08" db="EMBL/GenBank/DDBJ databases">
        <title>The draft genome of Latimeria chalumnae.</title>
        <authorList>
            <person name="Di Palma F."/>
            <person name="Alfoldi J."/>
            <person name="Johnson J."/>
            <person name="Berlin A."/>
            <person name="Gnerre S."/>
            <person name="Jaffe D."/>
            <person name="MacCallum I."/>
            <person name="Young S."/>
            <person name="Walker B.J."/>
            <person name="Lander E."/>
            <person name="Lindblad-Toh K."/>
        </authorList>
    </citation>
    <scope>NUCLEOTIDE SEQUENCE [LARGE SCALE GENOMIC DNA]</scope>
    <source>
        <strain evidence="3">Wild caught</strain>
    </source>
</reference>
<dbReference type="EMBL" id="AFYH01076493">
    <property type="status" value="NOT_ANNOTATED_CDS"/>
    <property type="molecule type" value="Genomic_DNA"/>
</dbReference>
<dbReference type="Gene3D" id="1.20.5.1160">
    <property type="entry name" value="Vasodilator-stimulated phosphoprotein"/>
    <property type="match status" value="1"/>
</dbReference>
<sequence>QNTQLALNKEREKMRQLRSEVTSLENEWERARTLNDQLNRQCAEMSSTLRAVTMENAKLLTDHQAALKLEQEKMSQKLQEQDLLLDAARANIACELQSAQNEKVQLQKELEFLHSRHQEVEQRARAAEEKASAGKELHDSVITRLREDLETAIREREVLKKEKESLRIETRKTVSSMTEEKNRTETQLTENQLEVSALTSTLNKLEEENRGLLERLVTLEHQQVLSSVNGHAQQQVEQVLADLMDSKNKLAYDKGKLQTKVQQLQEELESLADAQSNNHQLRKLNTALEAKYNQVNMEYSSCKINLQRLEAQLKQAQSVLERKEEDFALAIKSRDDALRESQKIKGHAEALEEREKQKIAKLQCQLADSKQDNSKMATTLENVLASHSKLQKALEKLQTELGCRDTEIAGLRRDRSQGQQKIQRLEAEVEELQAKLTTRETEYCNQVEPFQKVLEEVRRDNKKLALSLEQALQTNISLQGQLSHAQDELANQETYQQQLLDSREQVAEEARMEAQLFTERLESLKKQFKNEKETVRKAAQKEILELKKGLDETSSRSAELSRANRELRQKVVELENAAANQKAKIKSQKAQMKHYLKTKASKAQNAERLKEIEEELKQMETIKEQYQKKNHENFEKSQMIQKFMVEMTSLQTEIQKLAKSQHETTVQSRQQEIHLRAERKLRQELQDKCQSLEEKVKHLKKCKEATEQKLKEASLESQQITMNLEEAHKWFKSKFDSLQSELTKARLNNRMGEGLTSWQVKERPVKLPSQSSVNRWETKQELKLLSRMYQPESDKK</sequence>
<dbReference type="EMBL" id="AFYH01076490">
    <property type="status" value="NOT_ANNOTATED_CDS"/>
    <property type="molecule type" value="Genomic_DNA"/>
</dbReference>
<dbReference type="FunCoup" id="H3AWY3">
    <property type="interactions" value="130"/>
</dbReference>
<dbReference type="EMBL" id="AFYH01076489">
    <property type="status" value="NOT_ANNOTATED_CDS"/>
    <property type="molecule type" value="Genomic_DNA"/>
</dbReference>
<reference evidence="2" key="3">
    <citation type="submission" date="2025-09" db="UniProtKB">
        <authorList>
            <consortium name="Ensembl"/>
        </authorList>
    </citation>
    <scope>IDENTIFICATION</scope>
</reference>
<evidence type="ECO:0000313" key="2">
    <source>
        <dbReference type="Ensembl" id="ENSLACP00000014154.1"/>
    </source>
</evidence>